<protein>
    <recommendedName>
        <fullName evidence="1">Probable branched-chain-amino-acid aminotransferase</fullName>
    </recommendedName>
</protein>
<dbReference type="InterPro" id="IPR043131">
    <property type="entry name" value="BCAT-like_N"/>
</dbReference>
<dbReference type="Gene3D" id="3.20.10.10">
    <property type="entry name" value="D-amino Acid Aminotransferase, subunit A, domain 2"/>
    <property type="match status" value="1"/>
</dbReference>
<evidence type="ECO:0000313" key="2">
    <source>
        <dbReference type="EMBL" id="MBP1848913.1"/>
    </source>
</evidence>
<accession>A0ABS4DTA4</accession>
<gene>
    <name evidence="2" type="ORF">J2Z17_000330</name>
</gene>
<dbReference type="SUPFAM" id="SSF56752">
    <property type="entry name" value="D-aminoacid aminotransferase-like PLP-dependent enzymes"/>
    <property type="match status" value="1"/>
</dbReference>
<comment type="caution">
    <text evidence="2">The sequence shown here is derived from an EMBL/GenBank/DDBJ whole genome shotgun (WGS) entry which is preliminary data.</text>
</comment>
<proteinExistence type="predicted"/>
<dbReference type="InterPro" id="IPR001544">
    <property type="entry name" value="Aminotrans_IV"/>
</dbReference>
<dbReference type="NCBIfam" id="NF005729">
    <property type="entry name" value="PRK07546.1-3"/>
    <property type="match status" value="1"/>
</dbReference>
<dbReference type="InterPro" id="IPR043132">
    <property type="entry name" value="BCAT-like_C"/>
</dbReference>
<name>A0ABS4DTA4_9HYPH</name>
<evidence type="ECO:0000313" key="3">
    <source>
        <dbReference type="Proteomes" id="UP000759443"/>
    </source>
</evidence>
<dbReference type="Pfam" id="PF01063">
    <property type="entry name" value="Aminotran_4"/>
    <property type="match status" value="1"/>
</dbReference>
<dbReference type="Gene3D" id="3.30.470.10">
    <property type="match status" value="1"/>
</dbReference>
<reference evidence="2 3" key="1">
    <citation type="submission" date="2021-03" db="EMBL/GenBank/DDBJ databases">
        <title>Genomic Encyclopedia of Type Strains, Phase IV (KMG-IV): sequencing the most valuable type-strain genomes for metagenomic binning, comparative biology and taxonomic classification.</title>
        <authorList>
            <person name="Goeker M."/>
        </authorList>
    </citation>
    <scope>NUCLEOTIDE SEQUENCE [LARGE SCALE GENOMIC DNA]</scope>
    <source>
        <strain evidence="2 3">DSM 21600</strain>
    </source>
</reference>
<sequence>MSSKGAVRARKPAALELIETLRWEPGIGFLRLEHHLRRLGRSADALGFRAPEKAEKALTDAVGGETPLRVRLTLNHRGEVEVATTPFEPVSDNTVWRLRIAVQRVQSDDSFLRHKTSRRDVYDAARAEYSADEADEVLLMNERGELCEGTITSLFAESPDGGMITPALSCGLLPGVLRAELIRERRARNGVLRPQDIVDRTIYVGNSLRGLIRAQLQESDS</sequence>
<organism evidence="2 3">
    <name type="scientific">Rhizobium halophytocola</name>
    <dbReference type="NCBI Taxonomy" id="735519"/>
    <lineage>
        <taxon>Bacteria</taxon>
        <taxon>Pseudomonadati</taxon>
        <taxon>Pseudomonadota</taxon>
        <taxon>Alphaproteobacteria</taxon>
        <taxon>Hyphomicrobiales</taxon>
        <taxon>Rhizobiaceae</taxon>
        <taxon>Rhizobium/Agrobacterium group</taxon>
        <taxon>Rhizobium</taxon>
    </lineage>
</organism>
<dbReference type="RefSeq" id="WP_209941614.1">
    <property type="nucleotide sequence ID" value="NZ_JAGGJU010000001.1"/>
</dbReference>
<keyword evidence="2" id="KW-0456">Lyase</keyword>
<evidence type="ECO:0000256" key="1">
    <source>
        <dbReference type="ARBA" id="ARBA00014472"/>
    </source>
</evidence>
<dbReference type="Proteomes" id="UP000759443">
    <property type="component" value="Unassembled WGS sequence"/>
</dbReference>
<dbReference type="EMBL" id="JAGGJU010000001">
    <property type="protein sequence ID" value="MBP1848913.1"/>
    <property type="molecule type" value="Genomic_DNA"/>
</dbReference>
<dbReference type="NCBIfam" id="NF005731">
    <property type="entry name" value="PRK07546.1-5"/>
    <property type="match status" value="1"/>
</dbReference>
<dbReference type="InterPro" id="IPR036038">
    <property type="entry name" value="Aminotransferase-like"/>
</dbReference>
<dbReference type="GO" id="GO:0008696">
    <property type="term" value="F:4-amino-4-deoxychorismate lyase activity"/>
    <property type="evidence" value="ECO:0007669"/>
    <property type="project" value="UniProtKB-EC"/>
</dbReference>
<keyword evidence="3" id="KW-1185">Reference proteome</keyword>